<dbReference type="RefSeq" id="WP_286289854.1">
    <property type="nucleotide sequence ID" value="NZ_JASXSZ010000005.1"/>
</dbReference>
<dbReference type="InterPro" id="IPR009003">
    <property type="entry name" value="Peptidase_S1_PA"/>
</dbReference>
<keyword evidence="7" id="KW-1185">Reference proteome</keyword>
<dbReference type="PRINTS" id="PR00834">
    <property type="entry name" value="PROTEASES2C"/>
</dbReference>
<feature type="compositionally biased region" description="Low complexity" evidence="3">
    <location>
        <begin position="141"/>
        <end position="156"/>
    </location>
</feature>
<feature type="region of interest" description="Disordered" evidence="3">
    <location>
        <begin position="356"/>
        <end position="399"/>
    </location>
</feature>
<organism evidence="6 7">
    <name type="scientific">Microbacterium candidum</name>
    <dbReference type="NCBI Taxonomy" id="3041922"/>
    <lineage>
        <taxon>Bacteria</taxon>
        <taxon>Bacillati</taxon>
        <taxon>Actinomycetota</taxon>
        <taxon>Actinomycetes</taxon>
        <taxon>Micrococcales</taxon>
        <taxon>Microbacteriaceae</taxon>
        <taxon>Microbacterium</taxon>
    </lineage>
</organism>
<dbReference type="InterPro" id="IPR036034">
    <property type="entry name" value="PDZ_sf"/>
</dbReference>
<dbReference type="SUPFAM" id="SSF50156">
    <property type="entry name" value="PDZ domain-like"/>
    <property type="match status" value="1"/>
</dbReference>
<protein>
    <submittedName>
        <fullName evidence="6">Trypsin-like peptidase domain-containing protein</fullName>
    </submittedName>
</protein>
<reference evidence="6 7" key="1">
    <citation type="submission" date="2023-06" db="EMBL/GenBank/DDBJ databases">
        <title>Microbacterium sp. nov., isolated from a waste landfill.</title>
        <authorList>
            <person name="Wen W."/>
        </authorList>
    </citation>
    <scope>NUCLEOTIDE SEQUENCE [LARGE SCALE GENOMIC DNA]</scope>
    <source>
        <strain evidence="6 7">ASV49</strain>
    </source>
</reference>
<dbReference type="PROSITE" id="PS50106">
    <property type="entry name" value="PDZ"/>
    <property type="match status" value="1"/>
</dbReference>
<feature type="compositionally biased region" description="Gly residues" evidence="3">
    <location>
        <begin position="367"/>
        <end position="387"/>
    </location>
</feature>
<dbReference type="PANTHER" id="PTHR43343">
    <property type="entry name" value="PEPTIDASE S12"/>
    <property type="match status" value="1"/>
</dbReference>
<dbReference type="Gene3D" id="2.30.42.10">
    <property type="match status" value="1"/>
</dbReference>
<keyword evidence="4" id="KW-0812">Transmembrane</keyword>
<feature type="compositionally biased region" description="Low complexity" evidence="3">
    <location>
        <begin position="73"/>
        <end position="95"/>
    </location>
</feature>
<feature type="domain" description="PDZ" evidence="5">
    <location>
        <begin position="475"/>
        <end position="561"/>
    </location>
</feature>
<evidence type="ECO:0000256" key="3">
    <source>
        <dbReference type="SAM" id="MobiDB-lite"/>
    </source>
</evidence>
<dbReference type="InterPro" id="IPR001478">
    <property type="entry name" value="PDZ"/>
</dbReference>
<dbReference type="Gene3D" id="2.40.10.120">
    <property type="match status" value="2"/>
</dbReference>
<proteinExistence type="predicted"/>
<dbReference type="SUPFAM" id="SSF50494">
    <property type="entry name" value="Trypsin-like serine proteases"/>
    <property type="match status" value="1"/>
</dbReference>
<evidence type="ECO:0000256" key="4">
    <source>
        <dbReference type="SAM" id="Phobius"/>
    </source>
</evidence>
<keyword evidence="4" id="KW-1133">Transmembrane helix</keyword>
<keyword evidence="2" id="KW-0378">Hydrolase</keyword>
<dbReference type="Pfam" id="PF13180">
    <property type="entry name" value="PDZ_2"/>
    <property type="match status" value="1"/>
</dbReference>
<comment type="caution">
    <text evidence="6">The sequence shown here is derived from an EMBL/GenBank/DDBJ whole genome shotgun (WGS) entry which is preliminary data.</text>
</comment>
<gene>
    <name evidence="6" type="ORF">QSV35_16285</name>
</gene>
<evidence type="ECO:0000256" key="1">
    <source>
        <dbReference type="ARBA" id="ARBA00022670"/>
    </source>
</evidence>
<name>A0ABT7N2F5_9MICO</name>
<accession>A0ABT7N2F5</accession>
<keyword evidence="4" id="KW-0472">Membrane</keyword>
<dbReference type="InterPro" id="IPR051201">
    <property type="entry name" value="Chloro_Bact_Ser_Proteases"/>
</dbReference>
<dbReference type="Pfam" id="PF13365">
    <property type="entry name" value="Trypsin_2"/>
    <property type="match status" value="1"/>
</dbReference>
<feature type="region of interest" description="Disordered" evidence="3">
    <location>
        <begin position="1"/>
        <end position="158"/>
    </location>
</feature>
<feature type="transmembrane region" description="Helical" evidence="4">
    <location>
        <begin position="168"/>
        <end position="195"/>
    </location>
</feature>
<dbReference type="SMART" id="SM00228">
    <property type="entry name" value="PDZ"/>
    <property type="match status" value="1"/>
</dbReference>
<evidence type="ECO:0000313" key="6">
    <source>
        <dbReference type="EMBL" id="MDL9980899.1"/>
    </source>
</evidence>
<dbReference type="PANTHER" id="PTHR43343:SF3">
    <property type="entry name" value="PROTEASE DO-LIKE 8, CHLOROPLASTIC"/>
    <property type="match status" value="1"/>
</dbReference>
<sequence>MSDTPGITPEPTPAAGAETPATETTPVPATPAQPAAQDVPATPVEAPAAPAPAEAPAAAAPAQASADVQPTLPVASVQPAAAQPADGQPTAAQPTAPVPPVQPAQGAASIPPVPPAPAYAVAGQPAHPKDAQPAYAGQPYPGQAFGVPPQAQPAAPVKEKKNRIGAGAIVGIIVAAAVVGGAAGLGGAAAGAALWGNTGSTTAQAPAAVTVNNPKSVTNTTAVATKVLPSVVTINASSGNSAGTGSGVVLTADGYILTNTHVVTLDGATGSPTLSVTTSDGRIYGATVVGTDPTYDLAVIKLKNASGMTPITFGDSSKINVGDQTVAIGAPLALSNSVTTGIVSALNRSIAIASSAAPNSGSQDGSNGNGNGGNGNGNGGNGGGNNGNGPFYFDFGQGQQQQSQASETIKIAVIQTDAAINPGNSGGALVDADGKLVGINVAIATAGSSSGGQSGSIGVGFSIPSDIAKRISDELIKDGKATHGLLGATVGDEEGVTGATTTGALVDAVTAGGAAEKAGLQKGDIVTAFDGVPVTNSTDLTAQVRAHASGAQASITFVRNGKTQTAQVTLGALKTS</sequence>
<evidence type="ECO:0000256" key="2">
    <source>
        <dbReference type="ARBA" id="ARBA00022801"/>
    </source>
</evidence>
<evidence type="ECO:0000259" key="5">
    <source>
        <dbReference type="PROSITE" id="PS50106"/>
    </source>
</evidence>
<keyword evidence="1" id="KW-0645">Protease</keyword>
<evidence type="ECO:0000313" key="7">
    <source>
        <dbReference type="Proteomes" id="UP001235064"/>
    </source>
</evidence>
<feature type="compositionally biased region" description="Low complexity" evidence="3">
    <location>
        <begin position="1"/>
        <end position="66"/>
    </location>
</feature>
<dbReference type="InterPro" id="IPR001940">
    <property type="entry name" value="Peptidase_S1C"/>
</dbReference>
<dbReference type="EMBL" id="JASXSZ010000005">
    <property type="protein sequence ID" value="MDL9980899.1"/>
    <property type="molecule type" value="Genomic_DNA"/>
</dbReference>
<dbReference type="Proteomes" id="UP001235064">
    <property type="component" value="Unassembled WGS sequence"/>
</dbReference>